<dbReference type="Gene3D" id="1.20.1260.10">
    <property type="match status" value="2"/>
</dbReference>
<evidence type="ECO:0000313" key="2">
    <source>
        <dbReference type="Proteomes" id="UP000198618"/>
    </source>
</evidence>
<dbReference type="RefSeq" id="WP_090870220.1">
    <property type="nucleotide sequence ID" value="NZ_FOHE01000010.1"/>
</dbReference>
<evidence type="ECO:0008006" key="3">
    <source>
        <dbReference type="Google" id="ProtNLM"/>
    </source>
</evidence>
<keyword evidence="2" id="KW-1185">Reference proteome</keyword>
<dbReference type="AlphaFoldDB" id="A0A1I0E5E3"/>
<reference evidence="1 2" key="1">
    <citation type="submission" date="2016-10" db="EMBL/GenBank/DDBJ databases">
        <authorList>
            <person name="de Groot N.N."/>
        </authorList>
    </citation>
    <scope>NUCLEOTIDE SEQUENCE [LARGE SCALE GENOMIC DNA]</scope>
    <source>
        <strain evidence="1 2">IBRC-M 10780</strain>
    </source>
</reference>
<dbReference type="Pfam" id="PF11553">
    <property type="entry name" value="DUF3231"/>
    <property type="match status" value="2"/>
</dbReference>
<sequence length="335" mass="37420">MSKNIPLTAAEISHLWTSYMNASLTKGVTTYFSNKVEDEEIEPIINKMLSMAEEALPKLTSLIQKDNHPLPNGFSLEEDINVSAPKLYTDNFMLEYVLNECALGMNYASTALSNSTREDVYSYYSDLLANFNELHRTAMNIALEKGIYVRPPVIPTPDKVDFTKKQSFLAGWFGNRRPLAAPEITNLYANIKRNALGAATLMGFSQVAESKEVKSFTLRGIEIARKHINIFSELLESSDVPVPMGSDSMVTASSEVSPFSDKLIMYHTAGMIVQGIGFYGNSISTNVRRDIATQYARLIGEIALFSEDGANIMIKNEWMEQPPRMINREELANNN</sequence>
<proteinExistence type="predicted"/>
<gene>
    <name evidence="1" type="ORF">SAMN05216389_110115</name>
</gene>
<dbReference type="STRING" id="930131.SAMN05216389_110115"/>
<dbReference type="EMBL" id="FOHE01000010">
    <property type="protein sequence ID" value="SET40005.1"/>
    <property type="molecule type" value="Genomic_DNA"/>
</dbReference>
<organism evidence="1 2">
    <name type="scientific">Oceanobacillus limi</name>
    <dbReference type="NCBI Taxonomy" id="930131"/>
    <lineage>
        <taxon>Bacteria</taxon>
        <taxon>Bacillati</taxon>
        <taxon>Bacillota</taxon>
        <taxon>Bacilli</taxon>
        <taxon>Bacillales</taxon>
        <taxon>Bacillaceae</taxon>
        <taxon>Oceanobacillus</taxon>
    </lineage>
</organism>
<dbReference type="Proteomes" id="UP000198618">
    <property type="component" value="Unassembled WGS sequence"/>
</dbReference>
<accession>A0A1I0E5E3</accession>
<evidence type="ECO:0000313" key="1">
    <source>
        <dbReference type="EMBL" id="SET40005.1"/>
    </source>
</evidence>
<protein>
    <recommendedName>
        <fullName evidence="3">DUF3231 family protein</fullName>
    </recommendedName>
</protein>
<dbReference type="OrthoDB" id="1675670at2"/>
<dbReference type="InterPro" id="IPR021617">
    <property type="entry name" value="DUF3231"/>
</dbReference>
<dbReference type="InterPro" id="IPR012347">
    <property type="entry name" value="Ferritin-like"/>
</dbReference>
<name>A0A1I0E5E3_9BACI</name>